<dbReference type="EMBL" id="QLSX01000014">
    <property type="protein sequence ID" value="RAR57670.1"/>
    <property type="molecule type" value="Genomic_DNA"/>
</dbReference>
<dbReference type="AlphaFoldDB" id="A0A328XFQ6"/>
<accession>A0A328XFQ6</accession>
<name>A0A328XFQ6_9GAMM</name>
<dbReference type="Gene3D" id="2.60.120.380">
    <property type="match status" value="1"/>
</dbReference>
<gene>
    <name evidence="1" type="ORF">BCL93_11435</name>
</gene>
<sequence>MGMRGERWRGRAVLSRLGRVPMGLAPLGLVLMGLVLVSMMAGCATPATREAQAIELVSGESRDGWLGPGVDVYAFTLSAPAQVRLESETPASGWTLDPNATLFDAKGQVVARDWRSGEGENFRLTRALPAGRWYLEVSDGGGCTIMAEDCEAHRRYSVRLDVETVTP</sequence>
<comment type="caution">
    <text evidence="1">The sequence shown here is derived from an EMBL/GenBank/DDBJ whole genome shotgun (WGS) entry which is preliminary data.</text>
</comment>
<reference evidence="1 2" key="1">
    <citation type="submission" date="2018-06" db="EMBL/GenBank/DDBJ databases">
        <title>Comparative analysis of microorganisms from saline springs in Andes Mountain Range, Colombia.</title>
        <authorList>
            <person name="Rubin E."/>
        </authorList>
    </citation>
    <scope>NUCLEOTIDE SEQUENCE [LARGE SCALE GENOMIC DNA]</scope>
    <source>
        <strain evidence="1 2">USBA-857</strain>
    </source>
</reference>
<proteinExistence type="predicted"/>
<protein>
    <submittedName>
        <fullName evidence="1">Pre-peptidase</fullName>
    </submittedName>
</protein>
<dbReference type="OrthoDB" id="7059761at2"/>
<evidence type="ECO:0000313" key="2">
    <source>
        <dbReference type="Proteomes" id="UP000249700"/>
    </source>
</evidence>
<dbReference type="Proteomes" id="UP000249700">
    <property type="component" value="Unassembled WGS sequence"/>
</dbReference>
<evidence type="ECO:0000313" key="1">
    <source>
        <dbReference type="EMBL" id="RAR57670.1"/>
    </source>
</evidence>
<organism evidence="1 2">
    <name type="scientific">Onishia taeanensis</name>
    <dbReference type="NCBI Taxonomy" id="284577"/>
    <lineage>
        <taxon>Bacteria</taxon>
        <taxon>Pseudomonadati</taxon>
        <taxon>Pseudomonadota</taxon>
        <taxon>Gammaproteobacteria</taxon>
        <taxon>Oceanospirillales</taxon>
        <taxon>Halomonadaceae</taxon>
        <taxon>Onishia</taxon>
    </lineage>
</organism>